<comment type="subcellular location">
    <subcellularLocation>
        <location evidence="1">Cell membrane</location>
        <topology evidence="1">Multi-pass membrane protein</topology>
    </subcellularLocation>
    <subcellularLocation>
        <location evidence="21">Postsynaptic cell membrane</location>
    </subcellularLocation>
</comment>
<evidence type="ECO:0000256" key="21">
    <source>
        <dbReference type="ARBA" id="ARBA00034100"/>
    </source>
</evidence>
<dbReference type="FunFam" id="3.40.190.10:FF:000009">
    <property type="entry name" value="Putative glutamate receptor ionotropic NMDA 2B"/>
    <property type="match status" value="1"/>
</dbReference>
<evidence type="ECO:0000256" key="12">
    <source>
        <dbReference type="ARBA" id="ARBA00023018"/>
    </source>
</evidence>
<dbReference type="OMA" id="EVSYGRW"/>
<dbReference type="InterPro" id="IPR001828">
    <property type="entry name" value="ANF_lig-bd_rcpt"/>
</dbReference>
<evidence type="ECO:0000256" key="13">
    <source>
        <dbReference type="ARBA" id="ARBA00023065"/>
    </source>
</evidence>
<keyword evidence="24" id="KW-1015">Disulfide bond</keyword>
<dbReference type="SUPFAM" id="SSF56112">
    <property type="entry name" value="Protein kinase-like (PK-like)"/>
    <property type="match status" value="1"/>
</dbReference>
<evidence type="ECO:0000256" key="10">
    <source>
        <dbReference type="ARBA" id="ARBA00022833"/>
    </source>
</evidence>
<dbReference type="InterPro" id="IPR001508">
    <property type="entry name" value="Iono_Glu_rcpt_met"/>
</dbReference>
<evidence type="ECO:0000256" key="18">
    <source>
        <dbReference type="ARBA" id="ARBA00023286"/>
    </source>
</evidence>
<dbReference type="GO" id="GO:0004672">
    <property type="term" value="F:protein kinase activity"/>
    <property type="evidence" value="ECO:0007669"/>
    <property type="project" value="InterPro"/>
</dbReference>
<keyword evidence="13" id="KW-0406">Ion transport</keyword>
<keyword evidence="11 26" id="KW-1133">Transmembrane helix</keyword>
<dbReference type="InterPro" id="IPR001320">
    <property type="entry name" value="Iontro_rcpt_C"/>
</dbReference>
<comment type="function">
    <text evidence="20">NMDA receptor subtype of glutamate-gated ion channels with high calcium permeability and voltage-dependent sensitivity to magnesium. Mediated by glycine. This protein plays a key role in synaptic plasticity, synaptogenesis, excitotoxicity, memory acquisition and learning. It mediates neuronal functions in glutamate neurotransmission. Is involved in the cell surface targeting of NMDA receptors. Plays a role in associative learning and in long-term memory consolidation.</text>
</comment>
<keyword evidence="16" id="KW-0325">Glycoprotein</keyword>
<feature type="compositionally biased region" description="Basic residues" evidence="25">
    <location>
        <begin position="917"/>
        <end position="928"/>
    </location>
</feature>
<dbReference type="Gene3D" id="1.10.287.70">
    <property type="match status" value="1"/>
</dbReference>
<dbReference type="SUPFAM" id="SSF53822">
    <property type="entry name" value="Periplasmic binding protein-like I"/>
    <property type="match status" value="1"/>
</dbReference>
<feature type="binding site" evidence="22">
    <location>
        <position position="545"/>
    </location>
    <ligand>
        <name>L-glutamate</name>
        <dbReference type="ChEBI" id="CHEBI:29985"/>
    </ligand>
</feature>
<keyword evidence="7" id="KW-0597">Phosphoprotein</keyword>
<dbReference type="InterPro" id="IPR000719">
    <property type="entry name" value="Prot_kinase_dom"/>
</dbReference>
<dbReference type="Pfam" id="PF10613">
    <property type="entry name" value="Lig_chan-Glu_bd"/>
    <property type="match status" value="1"/>
</dbReference>
<keyword evidence="9" id="KW-0479">Metal-binding</keyword>
<dbReference type="InterPro" id="IPR019594">
    <property type="entry name" value="Glu/Gly-bd"/>
</dbReference>
<dbReference type="Pfam" id="PF10562">
    <property type="entry name" value="CaM_bdg_C0"/>
    <property type="match status" value="1"/>
</dbReference>
<dbReference type="PANTHER" id="PTHR18966">
    <property type="entry name" value="IONOTROPIC GLUTAMATE RECEPTOR"/>
    <property type="match status" value="1"/>
</dbReference>
<proteinExistence type="inferred from homology"/>
<evidence type="ECO:0000259" key="27">
    <source>
        <dbReference type="PROSITE" id="PS50011"/>
    </source>
</evidence>
<comment type="similarity">
    <text evidence="2">Belongs to the glutamate-gated ion channel (TC 1.A.10.1) family.</text>
</comment>
<organism evidence="28 29">
    <name type="scientific">Dermatophagoides pteronyssinus</name>
    <name type="common">European house dust mite</name>
    <dbReference type="NCBI Taxonomy" id="6956"/>
    <lineage>
        <taxon>Eukaryota</taxon>
        <taxon>Metazoa</taxon>
        <taxon>Ecdysozoa</taxon>
        <taxon>Arthropoda</taxon>
        <taxon>Chelicerata</taxon>
        <taxon>Arachnida</taxon>
        <taxon>Acari</taxon>
        <taxon>Acariformes</taxon>
        <taxon>Sarcoptiformes</taxon>
        <taxon>Astigmata</taxon>
        <taxon>Psoroptidia</taxon>
        <taxon>Analgoidea</taxon>
        <taxon>Pyroglyphidae</taxon>
        <taxon>Dermatophagoidinae</taxon>
        <taxon>Dermatophagoides</taxon>
    </lineage>
</organism>
<evidence type="ECO:0000256" key="2">
    <source>
        <dbReference type="ARBA" id="ARBA00008685"/>
    </source>
</evidence>
<dbReference type="InterPro" id="IPR028082">
    <property type="entry name" value="Peripla_BP_I"/>
</dbReference>
<evidence type="ECO:0000256" key="6">
    <source>
        <dbReference type="ARBA" id="ARBA00022475"/>
    </source>
</evidence>
<dbReference type="SMART" id="SM00918">
    <property type="entry name" value="Lig_chan-Glu_bd"/>
    <property type="match status" value="1"/>
</dbReference>
<keyword evidence="12" id="KW-0770">Synapse</keyword>
<gene>
    <name evidence="29" type="primary">LOC113793336</name>
</gene>
<evidence type="ECO:0000313" key="29">
    <source>
        <dbReference type="RefSeq" id="XP_027199152.1"/>
    </source>
</evidence>
<evidence type="ECO:0000256" key="17">
    <source>
        <dbReference type="ARBA" id="ARBA00023257"/>
    </source>
</evidence>
<dbReference type="PROSITE" id="PS50011">
    <property type="entry name" value="PROTEIN_KINASE_DOM"/>
    <property type="match status" value="1"/>
</dbReference>
<dbReference type="FunFam" id="3.40.190.10:FF:000010">
    <property type="entry name" value="glutamate receptor ionotropic, NMDA 1 isoform X1"/>
    <property type="match status" value="1"/>
</dbReference>
<dbReference type="GO" id="GO:0005524">
    <property type="term" value="F:ATP binding"/>
    <property type="evidence" value="ECO:0007669"/>
    <property type="project" value="InterPro"/>
</dbReference>
<evidence type="ECO:0000256" key="1">
    <source>
        <dbReference type="ARBA" id="ARBA00004651"/>
    </source>
</evidence>
<dbReference type="Pfam" id="PF00069">
    <property type="entry name" value="Pkinase"/>
    <property type="match status" value="1"/>
</dbReference>
<dbReference type="Pfam" id="PF00060">
    <property type="entry name" value="Lig_chan"/>
    <property type="match status" value="1"/>
</dbReference>
<dbReference type="InterPro" id="IPR018882">
    <property type="entry name" value="CaM-bd_C0_NMDA_rcpt_NR1"/>
</dbReference>
<dbReference type="RefSeq" id="XP_027199152.1">
    <property type="nucleotide sequence ID" value="XM_027343351.1"/>
</dbReference>
<dbReference type="SMART" id="SM00220">
    <property type="entry name" value="S_TKc"/>
    <property type="match status" value="1"/>
</dbReference>
<keyword evidence="5" id="KW-0813">Transport</keyword>
<dbReference type="KEGG" id="dpte:113793336"/>
<accession>A0A6P6Y0S6</accession>
<evidence type="ECO:0000256" key="14">
    <source>
        <dbReference type="ARBA" id="ARBA00023136"/>
    </source>
</evidence>
<keyword evidence="10" id="KW-0862">Zinc</keyword>
<dbReference type="SMART" id="SM00079">
    <property type="entry name" value="PBPe"/>
    <property type="match status" value="1"/>
</dbReference>
<name>A0A6P6Y0S6_DERPT</name>
<evidence type="ECO:0000256" key="20">
    <source>
        <dbReference type="ARBA" id="ARBA00024675"/>
    </source>
</evidence>
<dbReference type="GO" id="GO:0038023">
    <property type="term" value="F:signaling receptor activity"/>
    <property type="evidence" value="ECO:0007669"/>
    <property type="project" value="InterPro"/>
</dbReference>
<evidence type="ECO:0000256" key="4">
    <source>
        <dbReference type="ARBA" id="ARBA00015895"/>
    </source>
</evidence>
<evidence type="ECO:0000256" key="5">
    <source>
        <dbReference type="ARBA" id="ARBA00022448"/>
    </source>
</evidence>
<dbReference type="InterPro" id="IPR015683">
    <property type="entry name" value="Ionotropic_Glu_rcpt"/>
</dbReference>
<evidence type="ECO:0000256" key="26">
    <source>
        <dbReference type="SAM" id="Phobius"/>
    </source>
</evidence>
<evidence type="ECO:0000256" key="23">
    <source>
        <dbReference type="PIRSR" id="PIRSR601508-2"/>
    </source>
</evidence>
<comment type="subunit">
    <text evidence="3">Forms a heteromeric NMDA channel with Nmdar2.</text>
</comment>
<dbReference type="InterPro" id="IPR011009">
    <property type="entry name" value="Kinase-like_dom_sf"/>
</dbReference>
<evidence type="ECO:0000256" key="25">
    <source>
        <dbReference type="SAM" id="MobiDB-lite"/>
    </source>
</evidence>
<feature type="disulfide bond" evidence="24">
    <location>
        <begin position="771"/>
        <end position="828"/>
    </location>
</feature>
<feature type="region of interest" description="Disordered" evidence="25">
    <location>
        <begin position="910"/>
        <end position="949"/>
    </location>
</feature>
<dbReference type="InParanoid" id="A0A6P6Y0S6"/>
<dbReference type="AlphaFoldDB" id="A0A6P6Y0S6"/>
<protein>
    <recommendedName>
        <fullName evidence="4">Glutamate [NMDA] receptor subunit 1</fullName>
    </recommendedName>
</protein>
<dbReference type="Gene3D" id="3.40.190.10">
    <property type="entry name" value="Periplasmic binding protein-like II"/>
    <property type="match status" value="3"/>
</dbReference>
<feature type="transmembrane region" description="Helical" evidence="26">
    <location>
        <begin position="845"/>
        <end position="868"/>
    </location>
</feature>
<evidence type="ECO:0000256" key="15">
    <source>
        <dbReference type="ARBA" id="ARBA00023170"/>
    </source>
</evidence>
<evidence type="ECO:0000256" key="11">
    <source>
        <dbReference type="ARBA" id="ARBA00022989"/>
    </source>
</evidence>
<feature type="binding site" evidence="22">
    <location>
        <position position="540"/>
    </location>
    <ligand>
        <name>L-glutamate</name>
        <dbReference type="ChEBI" id="CHEBI:29985"/>
    </ligand>
</feature>
<keyword evidence="6" id="KW-1003">Cell membrane</keyword>
<feature type="site" description="Crucial to convey clamshell closure to channel opening" evidence="23">
    <location>
        <position position="691"/>
    </location>
</feature>
<dbReference type="SUPFAM" id="SSF81324">
    <property type="entry name" value="Voltage-gated potassium channels"/>
    <property type="match status" value="1"/>
</dbReference>
<keyword evidence="15" id="KW-0675">Receptor</keyword>
<evidence type="ECO:0000256" key="3">
    <source>
        <dbReference type="ARBA" id="ARBA00011106"/>
    </source>
</evidence>
<feature type="transmembrane region" description="Helical" evidence="26">
    <location>
        <begin position="587"/>
        <end position="605"/>
    </location>
</feature>
<keyword evidence="19" id="KW-0407">Ion channel</keyword>
<evidence type="ECO:0000256" key="22">
    <source>
        <dbReference type="PIRSR" id="PIRSR601508-1"/>
    </source>
</evidence>
<evidence type="ECO:0000256" key="7">
    <source>
        <dbReference type="ARBA" id="ARBA00022553"/>
    </source>
</evidence>
<feature type="transmembrane region" description="Helical" evidence="26">
    <location>
        <begin position="662"/>
        <end position="684"/>
    </location>
</feature>
<feature type="binding site" evidence="22">
    <location>
        <position position="759"/>
    </location>
    <ligand>
        <name>L-glutamate</name>
        <dbReference type="ChEBI" id="CHEBI:29985"/>
    </ligand>
</feature>
<evidence type="ECO:0000256" key="9">
    <source>
        <dbReference type="ARBA" id="ARBA00022723"/>
    </source>
</evidence>
<dbReference type="Proteomes" id="UP000515146">
    <property type="component" value="Unplaced"/>
</dbReference>
<keyword evidence="8 26" id="KW-0812">Transmembrane</keyword>
<evidence type="ECO:0000313" key="28">
    <source>
        <dbReference type="Proteomes" id="UP000515146"/>
    </source>
</evidence>
<dbReference type="Gene3D" id="1.10.510.10">
    <property type="entry name" value="Transferase(Phosphotransferase) domain 1"/>
    <property type="match status" value="1"/>
</dbReference>
<dbReference type="SUPFAM" id="SSF53850">
    <property type="entry name" value="Periplasmic binding protein-like II"/>
    <property type="match status" value="1"/>
</dbReference>
<keyword evidence="17" id="KW-0628">Postsynaptic cell membrane</keyword>
<dbReference type="GO" id="GO:0045211">
    <property type="term" value="C:postsynaptic membrane"/>
    <property type="evidence" value="ECO:0007669"/>
    <property type="project" value="UniProtKB-SubCell"/>
</dbReference>
<dbReference type="Pfam" id="PF01094">
    <property type="entry name" value="ANF_receptor"/>
    <property type="match status" value="1"/>
</dbReference>
<keyword evidence="14 26" id="KW-0472">Membrane</keyword>
<dbReference type="GO" id="GO:0046872">
    <property type="term" value="F:metal ion binding"/>
    <property type="evidence" value="ECO:0007669"/>
    <property type="project" value="UniProtKB-KW"/>
</dbReference>
<keyword evidence="18" id="KW-1071">Ligand-gated ion channel</keyword>
<reference evidence="29" key="1">
    <citation type="submission" date="2025-08" db="UniProtKB">
        <authorList>
            <consortium name="RefSeq"/>
        </authorList>
    </citation>
    <scope>IDENTIFICATION</scope>
    <source>
        <strain evidence="29">Airmid</strain>
    </source>
</reference>
<sequence length="1230" mass="141383">MIIRILNVCLTSDFFQRLLSSLCLVIYLLFLNLDQRILSVVVYAQQQYNIGAVLSSSEQIVQFQKIIEDINYEGDILPHGVSLRGHSILKQTNPIDDIRNFCQKFMPFKIYAIIIDDTIPSNAITFTSSLHNIPTIGLANRESLFSDKSLYGSYMRTTPTYSNQADVWMQLLTHLEFECAHFIVSDSINGRNVKTQFITLADINNLEIESIIEYDFDRPILRPDLETIKERNSSCRINVLYVDEYNAEKVLSEIDSSITGPDDVWIVSEQALYAANLPVGFLGIRYKDQSNIQSHIFDSLYVISNAIKEMHNKTNLSTPPSDCRNIGRSQWTDGELFYDFLREQTIIFGKTGKISFDEHGDRLNGHYEIWNQQPNTNPNRTSNNQLVMVGKYFYNQSAMKMAIDIDEQKIVWPGNKTEKPISYSTPAHLHIATLAEIPFVWVLPVNENKGCNTGQVPCPIRKKNQKTGQYYQKTFCCEGYCIDLLIQLATQLNFTYTLHQVEDGTYGSYRFNDKTGHHEWTGLLGELYYGRADMVVAALTITPERSLAIDFTKPFKYQGITILQKQQAIHRLGHPLTSFLQPFQNSLWVSVFVAVHVVALALYLLDRFSPFGRYKLPNCETITEEDALNLSSAIWFAWGVLFNSGIGEGTPRSFSGRVLGMVWAGFAMIIVASYTANLAAFLVLDRPQTALSGINDPRLRTPPDGFNYSTVRDSAIDNYFKRQVELKLMHQRMSEIFFNNVEDAIAAVKSGTLSAFIWDSARLEYEAANDCELIISGEHFGRSGYAIGLPKDKIYWKDKVSLALLGMHESGFMEELDQKWILLNEQVCSIRTEHFPPTLGLKNMAGVFILVATGILGGVGLIMFEIFYKRHQTRKQKRLELARNALDRWKEMVQKRKLRKESLKLAAQQRYRDQQALHRRRQQLRHSSKSLSDERFSTSSSVEMMDPHGHPQYLQQQQYSKQPEGCNNLHYNKHLDSRYEEFNRPTKPTYLELKQINIPSNLPLSAAAQQVHQPPTSTTSRRTYGQEQHPVAKFVPRGNIISYVEENPVNEKQLCFWARQIYRALDFLGDSGISHRNIKPNHLLLKPMGNELCVKLTGFKNSIIYWNIEENDVNFCQCQPISQQRNDGPNFQAPEVYGNVNEFFDPIIADIWSYGANLFFTLTQFYPYNIEYPHENLDEEVWHNISKIPNISNECQNFLFALMRSNANDRIPFDFIDKDDWFRKSYMIPN</sequence>
<dbReference type="Gene3D" id="3.40.50.2300">
    <property type="match status" value="2"/>
</dbReference>
<dbReference type="PRINTS" id="PR00177">
    <property type="entry name" value="NMDARECEPTOR"/>
</dbReference>
<feature type="site" description="Interaction with the cone snail toxin Con-ikot-ikot" evidence="23">
    <location>
        <position position="721"/>
    </location>
</feature>
<evidence type="ECO:0000256" key="8">
    <source>
        <dbReference type="ARBA" id="ARBA00022692"/>
    </source>
</evidence>
<dbReference type="OrthoDB" id="5984008at2759"/>
<keyword evidence="28" id="KW-1185">Reference proteome</keyword>
<dbReference type="GO" id="GO:0015276">
    <property type="term" value="F:ligand-gated monoatomic ion channel activity"/>
    <property type="evidence" value="ECO:0007669"/>
    <property type="project" value="InterPro"/>
</dbReference>
<feature type="domain" description="Protein kinase" evidence="27">
    <location>
        <begin position="848"/>
        <end position="1222"/>
    </location>
</feature>
<evidence type="ECO:0000256" key="16">
    <source>
        <dbReference type="ARBA" id="ARBA00023180"/>
    </source>
</evidence>
<evidence type="ECO:0000256" key="19">
    <source>
        <dbReference type="ARBA" id="ARBA00023303"/>
    </source>
</evidence>
<evidence type="ECO:0000256" key="24">
    <source>
        <dbReference type="PIRSR" id="PIRSR601508-3"/>
    </source>
</evidence>